<reference evidence="11 12" key="1">
    <citation type="submission" date="2015-10" db="EMBL/GenBank/DDBJ databases">
        <title>Draft genome sequence of Thermococcus celericrescens strain DSM 17994.</title>
        <authorList>
            <person name="Hong S.-J."/>
            <person name="Park C.-E."/>
            <person name="Shin J.-H."/>
        </authorList>
    </citation>
    <scope>NUCLEOTIDE SEQUENCE [LARGE SCALE GENOMIC DNA]</scope>
    <source>
        <strain evidence="11 12">DSM 17994</strain>
    </source>
</reference>
<keyword evidence="5 10" id="KW-0812">Transmembrane</keyword>
<dbReference type="RefSeq" id="WP_058939636.1">
    <property type="nucleotide sequence ID" value="NZ_LLYW01000038.1"/>
</dbReference>
<keyword evidence="3" id="KW-0050">Antiport</keyword>
<dbReference type="EMBL" id="LLYW01000038">
    <property type="protein sequence ID" value="KUH32187.1"/>
    <property type="molecule type" value="Genomic_DNA"/>
</dbReference>
<dbReference type="PANTHER" id="PTHR43298:SF2">
    <property type="entry name" value="FMN_FAD EXPORTER YEEO-RELATED"/>
    <property type="match status" value="1"/>
</dbReference>
<evidence type="ECO:0000256" key="5">
    <source>
        <dbReference type="ARBA" id="ARBA00022692"/>
    </source>
</evidence>
<dbReference type="GO" id="GO:0006811">
    <property type="term" value="P:monoatomic ion transport"/>
    <property type="evidence" value="ECO:0007669"/>
    <property type="project" value="UniProtKB-KW"/>
</dbReference>
<feature type="transmembrane region" description="Helical" evidence="10">
    <location>
        <begin position="53"/>
        <end position="72"/>
    </location>
</feature>
<keyword evidence="12" id="KW-1185">Reference proteome</keyword>
<evidence type="ECO:0000256" key="3">
    <source>
        <dbReference type="ARBA" id="ARBA00022449"/>
    </source>
</evidence>
<evidence type="ECO:0000256" key="2">
    <source>
        <dbReference type="ARBA" id="ARBA00022448"/>
    </source>
</evidence>
<dbReference type="NCBIfam" id="TIGR00797">
    <property type="entry name" value="matE"/>
    <property type="match status" value="1"/>
</dbReference>
<proteinExistence type="predicted"/>
<evidence type="ECO:0000256" key="4">
    <source>
        <dbReference type="ARBA" id="ARBA00022475"/>
    </source>
</evidence>
<comment type="subcellular location">
    <subcellularLocation>
        <location evidence="1">Cell membrane</location>
        <topology evidence="1">Multi-pass membrane protein</topology>
    </subcellularLocation>
</comment>
<evidence type="ECO:0000256" key="6">
    <source>
        <dbReference type="ARBA" id="ARBA00022989"/>
    </source>
</evidence>
<feature type="transmembrane region" description="Helical" evidence="10">
    <location>
        <begin position="130"/>
        <end position="151"/>
    </location>
</feature>
<gene>
    <name evidence="11" type="ORF">APY94_10775</name>
</gene>
<feature type="transmembrane region" description="Helical" evidence="10">
    <location>
        <begin position="358"/>
        <end position="377"/>
    </location>
</feature>
<keyword evidence="2" id="KW-0813">Transport</keyword>
<feature type="transmembrane region" description="Helical" evidence="10">
    <location>
        <begin position="279"/>
        <end position="297"/>
    </location>
</feature>
<dbReference type="STRING" id="227598.APY94_10775"/>
<accession>A0A100XW81</accession>
<dbReference type="CDD" id="cd13137">
    <property type="entry name" value="MATE_NorM_like"/>
    <property type="match status" value="1"/>
</dbReference>
<feature type="transmembrane region" description="Helical" evidence="10">
    <location>
        <begin position="429"/>
        <end position="456"/>
    </location>
</feature>
<keyword evidence="6 10" id="KW-1133">Transmembrane helix</keyword>
<evidence type="ECO:0000256" key="8">
    <source>
        <dbReference type="ARBA" id="ARBA00023136"/>
    </source>
</evidence>
<keyword evidence="4" id="KW-1003">Cell membrane</keyword>
<evidence type="ECO:0000313" key="11">
    <source>
        <dbReference type="EMBL" id="KUH32187.1"/>
    </source>
</evidence>
<feature type="transmembrane region" description="Helical" evidence="10">
    <location>
        <begin position="398"/>
        <end position="417"/>
    </location>
</feature>
<evidence type="ECO:0000256" key="1">
    <source>
        <dbReference type="ARBA" id="ARBA00004651"/>
    </source>
</evidence>
<dbReference type="GO" id="GO:0042910">
    <property type="term" value="F:xenobiotic transmembrane transporter activity"/>
    <property type="evidence" value="ECO:0007669"/>
    <property type="project" value="InterPro"/>
</dbReference>
<dbReference type="InterPro" id="IPR050222">
    <property type="entry name" value="MATE_MdtK"/>
</dbReference>
<sequence length="466" mass="50991">MIHLNDNQRRLWALAWPAIMGNISQTLLNLVDMMMVGQLGALALAAVGLGGQVSWFMMPIMAAIATGTLALVARFVGAKDEESAVLALEQSLYLAFLLGIPVMLFGWVFGDDILRIMGAKPDVVALGYRYIKVLFAFYPIRFAGFTAFSALRGAGDTKTPMKLGILMNVVNAVLDYLLIFGKLGFPELGPVGAAWASGIGITTSFLTGLYLLWSGRLVLRFRPSWSFHPDMAGRILRIGIPTMVERGIFSFYNFIYMSIVTRFGTVALASHQVGLRVESIAYMPAFGFNVATSALVGQGLGEENPEKAERTVYEALKMVGVFMAVMAFVLIAFPRYLVMPFISPSDPNYGEVMRLASIYLIIVGISEIPLGWLFVLGGALRGAGDTKTPMYITAVSKLLFRIVPAYLLGFGFTIPPFEILGITFPGFTFGGLGVIAAWIAMSLETFTTAALFWWAFKRGKWKYVKV</sequence>
<dbReference type="PANTHER" id="PTHR43298">
    <property type="entry name" value="MULTIDRUG RESISTANCE PROTEIN NORM-RELATED"/>
    <property type="match status" value="1"/>
</dbReference>
<dbReference type="Pfam" id="PF01554">
    <property type="entry name" value="MatE"/>
    <property type="match status" value="2"/>
</dbReference>
<feature type="transmembrane region" description="Helical" evidence="10">
    <location>
        <begin position="251"/>
        <end position="273"/>
    </location>
</feature>
<feature type="transmembrane region" description="Helical" evidence="10">
    <location>
        <begin position="92"/>
        <end position="110"/>
    </location>
</feature>
<evidence type="ECO:0000313" key="12">
    <source>
        <dbReference type="Proteomes" id="UP000053462"/>
    </source>
</evidence>
<keyword evidence="8 10" id="KW-0472">Membrane</keyword>
<dbReference type="PIRSF" id="PIRSF006603">
    <property type="entry name" value="DinF"/>
    <property type="match status" value="1"/>
</dbReference>
<protein>
    <recommendedName>
        <fullName evidence="9">Multidrug-efflux transporter</fullName>
    </recommendedName>
</protein>
<feature type="transmembrane region" description="Helical" evidence="10">
    <location>
        <begin position="318"/>
        <end position="338"/>
    </location>
</feature>
<dbReference type="GO" id="GO:0005886">
    <property type="term" value="C:plasma membrane"/>
    <property type="evidence" value="ECO:0007669"/>
    <property type="project" value="UniProtKB-SubCell"/>
</dbReference>
<keyword evidence="7" id="KW-0406">Ion transport</keyword>
<comment type="caution">
    <text evidence="11">The sequence shown here is derived from an EMBL/GenBank/DDBJ whole genome shotgun (WGS) entry which is preliminary data.</text>
</comment>
<name>A0A100XW81_9EURY</name>
<feature type="transmembrane region" description="Helical" evidence="10">
    <location>
        <begin position="193"/>
        <end position="213"/>
    </location>
</feature>
<feature type="transmembrane region" description="Helical" evidence="10">
    <location>
        <begin position="27"/>
        <end position="47"/>
    </location>
</feature>
<evidence type="ECO:0000256" key="10">
    <source>
        <dbReference type="SAM" id="Phobius"/>
    </source>
</evidence>
<dbReference type="InterPro" id="IPR048279">
    <property type="entry name" value="MdtK-like"/>
</dbReference>
<dbReference type="InterPro" id="IPR002528">
    <property type="entry name" value="MATE_fam"/>
</dbReference>
<dbReference type="AlphaFoldDB" id="A0A100XW81"/>
<organism evidence="11 12">
    <name type="scientific">Thermococcus celericrescens</name>
    <dbReference type="NCBI Taxonomy" id="227598"/>
    <lineage>
        <taxon>Archaea</taxon>
        <taxon>Methanobacteriati</taxon>
        <taxon>Methanobacteriota</taxon>
        <taxon>Thermococci</taxon>
        <taxon>Thermococcales</taxon>
        <taxon>Thermococcaceae</taxon>
        <taxon>Thermococcus</taxon>
    </lineage>
</organism>
<evidence type="ECO:0000256" key="9">
    <source>
        <dbReference type="ARBA" id="ARBA00031636"/>
    </source>
</evidence>
<dbReference type="GO" id="GO:0015297">
    <property type="term" value="F:antiporter activity"/>
    <property type="evidence" value="ECO:0007669"/>
    <property type="project" value="UniProtKB-KW"/>
</dbReference>
<dbReference type="Proteomes" id="UP000053462">
    <property type="component" value="Unassembled WGS sequence"/>
</dbReference>
<dbReference type="OrthoDB" id="214119at2157"/>
<evidence type="ECO:0000256" key="7">
    <source>
        <dbReference type="ARBA" id="ARBA00023065"/>
    </source>
</evidence>
<feature type="transmembrane region" description="Helical" evidence="10">
    <location>
        <begin position="163"/>
        <end position="181"/>
    </location>
</feature>